<comment type="caution">
    <text evidence="6">The sequence shown here is derived from an EMBL/GenBank/DDBJ whole genome shotgun (WGS) entry which is preliminary data.</text>
</comment>
<dbReference type="Pfam" id="PF14498">
    <property type="entry name" value="Glyco_hyd_65N_2"/>
    <property type="match status" value="1"/>
</dbReference>
<keyword evidence="7" id="KW-1185">Reference proteome</keyword>
<feature type="chain" id="PRO_5017305283" evidence="2">
    <location>
        <begin position="25"/>
        <end position="758"/>
    </location>
</feature>
<dbReference type="AlphaFoldDB" id="A0A399T6I0"/>
<organism evidence="6 7">
    <name type="scientific">Maribellus luteus</name>
    <dbReference type="NCBI Taxonomy" id="2305463"/>
    <lineage>
        <taxon>Bacteria</taxon>
        <taxon>Pseudomonadati</taxon>
        <taxon>Bacteroidota</taxon>
        <taxon>Bacteroidia</taxon>
        <taxon>Marinilabiliales</taxon>
        <taxon>Prolixibacteraceae</taxon>
        <taxon>Maribellus</taxon>
    </lineage>
</organism>
<accession>A0A399T6I0</accession>
<dbReference type="InterPro" id="IPR008928">
    <property type="entry name" value="6-hairpin_glycosidase_sf"/>
</dbReference>
<dbReference type="Pfam" id="PF21307">
    <property type="entry name" value="Glyco_hydro_95_C"/>
    <property type="match status" value="1"/>
</dbReference>
<name>A0A399T6I0_9BACT</name>
<feature type="domain" description="Glycosyl hydrolase family 95 catalytic" evidence="5">
    <location>
        <begin position="299"/>
        <end position="662"/>
    </location>
</feature>
<dbReference type="PROSITE" id="PS51257">
    <property type="entry name" value="PROKAR_LIPOPROTEIN"/>
    <property type="match status" value="1"/>
</dbReference>
<dbReference type="PANTHER" id="PTHR31084">
    <property type="entry name" value="ALPHA-L-FUCOSIDASE 2"/>
    <property type="match status" value="1"/>
</dbReference>
<dbReference type="InterPro" id="IPR054363">
    <property type="entry name" value="GH95_cat"/>
</dbReference>
<sequence length="758" mass="86126">MNKTSLLLLIAFLAALSCSKNVQTEPSAQQNLVFNELAQKWDEALPLGNGMLGCLIWEKEGKLRMSLDRADLWDLRPKENIDFDNWKFNDVYNYWKSDNYQTVLQEFDRPSNNYAAPTKIPAAALEIDISKLGKVKQATLDLSTASSIVEWENGARFTAFIHADKPIGWYRFENVPEGLETELIAPDYQGEREQQQSNQSLSKLGYPPGTIQKETNNITYTQEGWNNFTYEVHVQWQTGKNKMEGCWSVSSSKNKTAGISASEVASAEQLNGYNKAFETHKNWWKNYWSASSASIPDTLLQKQYYLEMYKFGAAARANTPPISLQAVWTADNGQIPPWKGDFHHDLNTQLSYWPSYAGNHLQLENGFVDWLWNNRPAFKKYTRDYFEVDGLNVPGVTTLDGEPMGGWIQYSMGQTVAAWLGHNFYQHWRYSMDRDFLATRTYPWLKEVALFFEQVSVTTESGMKKLKMSSSPEIYNNSAKAWFAETTNFDLALIRWTFEKAQECAQELGLNDEAQKWGDELKKWPDYATDPESGFMFAPGFPYNQSHRHFSHLLAFHPLGLVDFSNSENDRTLIKNTLKNLEANGSSQWTGYSFSWLGNLYARAFDGEKAADALRIFAECFCSKNSFHLNGDQCKAGHSNLTYRPFTLEGNFAFASAIQEMLLQSHTGKIAVFPALPADWKNAGFDKLRANGAFLVSAQMKDGKTQQVTIVAEKGGNLLLKNPFGDDEFSASTDYSFENNTIKVDTKEGETIRLTRKN</sequence>
<dbReference type="Gene3D" id="1.50.10.10">
    <property type="match status" value="1"/>
</dbReference>
<keyword evidence="2" id="KW-0732">Signal</keyword>
<dbReference type="GO" id="GO:0004560">
    <property type="term" value="F:alpha-L-fucosidase activity"/>
    <property type="evidence" value="ECO:0007669"/>
    <property type="project" value="TreeGrafter"/>
</dbReference>
<feature type="domain" description="Alpha fucosidase A-like C-terminal" evidence="4">
    <location>
        <begin position="664"/>
        <end position="752"/>
    </location>
</feature>
<dbReference type="Pfam" id="PF22124">
    <property type="entry name" value="Glyco_hydro_95_cat"/>
    <property type="match status" value="1"/>
</dbReference>
<dbReference type="SUPFAM" id="SSF48208">
    <property type="entry name" value="Six-hairpin glycosidases"/>
    <property type="match status" value="1"/>
</dbReference>
<dbReference type="PANTHER" id="PTHR31084:SF0">
    <property type="entry name" value="ALPHA-L-FUCOSIDASE 2"/>
    <property type="match status" value="1"/>
</dbReference>
<feature type="signal peptide" evidence="2">
    <location>
        <begin position="1"/>
        <end position="24"/>
    </location>
</feature>
<dbReference type="OrthoDB" id="9802600at2"/>
<dbReference type="InterPro" id="IPR027414">
    <property type="entry name" value="GH95_N_dom"/>
</dbReference>
<proteinExistence type="predicted"/>
<evidence type="ECO:0000259" key="5">
    <source>
        <dbReference type="Pfam" id="PF22124"/>
    </source>
</evidence>
<dbReference type="GO" id="GO:0005975">
    <property type="term" value="P:carbohydrate metabolic process"/>
    <property type="evidence" value="ECO:0007669"/>
    <property type="project" value="InterPro"/>
</dbReference>
<evidence type="ECO:0000259" key="3">
    <source>
        <dbReference type="Pfam" id="PF14498"/>
    </source>
</evidence>
<evidence type="ECO:0000313" key="7">
    <source>
        <dbReference type="Proteomes" id="UP000265926"/>
    </source>
</evidence>
<evidence type="ECO:0000313" key="6">
    <source>
        <dbReference type="EMBL" id="RIJ50604.1"/>
    </source>
</evidence>
<dbReference type="Proteomes" id="UP000265926">
    <property type="component" value="Unassembled WGS sequence"/>
</dbReference>
<evidence type="ECO:0000259" key="4">
    <source>
        <dbReference type="Pfam" id="PF21307"/>
    </source>
</evidence>
<feature type="region of interest" description="Disordered" evidence="1">
    <location>
        <begin position="190"/>
        <end position="209"/>
    </location>
</feature>
<dbReference type="InterPro" id="IPR012341">
    <property type="entry name" value="6hp_glycosidase-like_sf"/>
</dbReference>
<dbReference type="RefSeq" id="WP_119436073.1">
    <property type="nucleotide sequence ID" value="NZ_QWGR01000001.1"/>
</dbReference>
<protein>
    <submittedName>
        <fullName evidence="6">Uncharacterized protein</fullName>
    </submittedName>
</protein>
<dbReference type="InterPro" id="IPR049053">
    <property type="entry name" value="AFCA-like_C"/>
</dbReference>
<feature type="domain" description="Glycosyl hydrolase family 95 N-terminal" evidence="3">
    <location>
        <begin position="32"/>
        <end position="159"/>
    </location>
</feature>
<evidence type="ECO:0000256" key="2">
    <source>
        <dbReference type="SAM" id="SignalP"/>
    </source>
</evidence>
<evidence type="ECO:0000256" key="1">
    <source>
        <dbReference type="SAM" id="MobiDB-lite"/>
    </source>
</evidence>
<reference evidence="6 7" key="1">
    <citation type="submission" date="2018-08" db="EMBL/GenBank/DDBJ databases">
        <title>Pallidiluteibacterium maritimus gen. nov., sp. nov., isolated from coastal sediment.</title>
        <authorList>
            <person name="Zhou L.Y."/>
        </authorList>
    </citation>
    <scope>NUCLEOTIDE SEQUENCE [LARGE SCALE GENOMIC DNA]</scope>
    <source>
        <strain evidence="6 7">XSD2</strain>
    </source>
</reference>
<gene>
    <name evidence="6" type="ORF">D1614_01315</name>
</gene>
<dbReference type="EMBL" id="QWGR01000001">
    <property type="protein sequence ID" value="RIJ50604.1"/>
    <property type="molecule type" value="Genomic_DNA"/>
</dbReference>